<evidence type="ECO:0000313" key="2">
    <source>
        <dbReference type="EMBL" id="WEB55927.1"/>
    </source>
</evidence>
<name>A0AAX3NNJ3_BIFBR</name>
<sequence length="106" mass="11146">MFHSNSNTATVRSGDTISGIAARTGLWPVSAWSVPSGNVNLIYPGNVVTYRGAGSGNGSTTAVHMHIVRSGETLSGIFGASGWQRVAQLNGLTNPNLIYPGQQLRY</sequence>
<dbReference type="InterPro" id="IPR018392">
    <property type="entry name" value="LysM"/>
</dbReference>
<dbReference type="EMBL" id="CP118083">
    <property type="protein sequence ID" value="WEB55927.1"/>
    <property type="molecule type" value="Genomic_DNA"/>
</dbReference>
<dbReference type="Pfam" id="PF01476">
    <property type="entry name" value="LysM"/>
    <property type="match status" value="2"/>
</dbReference>
<accession>A0AAX3NNJ3</accession>
<dbReference type="Proteomes" id="UP001219009">
    <property type="component" value="Chromosome"/>
</dbReference>
<evidence type="ECO:0000259" key="1">
    <source>
        <dbReference type="SMART" id="SM00257"/>
    </source>
</evidence>
<dbReference type="Gene3D" id="3.10.350.10">
    <property type="entry name" value="LysM domain"/>
    <property type="match status" value="1"/>
</dbReference>
<dbReference type="AlphaFoldDB" id="A0AAX3NNJ3"/>
<evidence type="ECO:0000313" key="3">
    <source>
        <dbReference type="Proteomes" id="UP001219009"/>
    </source>
</evidence>
<reference evidence="2" key="1">
    <citation type="submission" date="2023-02" db="EMBL/GenBank/DDBJ databases">
        <authorList>
            <person name="Whidbey C."/>
        </authorList>
    </citation>
    <scope>NUCLEOTIDE SEQUENCE</scope>
    <source>
        <strain evidence="2">VSI11</strain>
    </source>
</reference>
<protein>
    <submittedName>
        <fullName evidence="2">LysM peptidoglycan-binding domain-containing protein</fullName>
    </submittedName>
</protein>
<proteinExistence type="predicted"/>
<organism evidence="2 3">
    <name type="scientific">Bifidobacterium breve</name>
    <dbReference type="NCBI Taxonomy" id="1685"/>
    <lineage>
        <taxon>Bacteria</taxon>
        <taxon>Bacillati</taxon>
        <taxon>Actinomycetota</taxon>
        <taxon>Actinomycetes</taxon>
        <taxon>Bifidobacteriales</taxon>
        <taxon>Bifidobacteriaceae</taxon>
        <taxon>Bifidobacterium</taxon>
    </lineage>
</organism>
<feature type="domain" description="LysM" evidence="1">
    <location>
        <begin position="65"/>
        <end position="105"/>
    </location>
</feature>
<dbReference type="SUPFAM" id="SSF54106">
    <property type="entry name" value="LysM domain"/>
    <property type="match status" value="1"/>
</dbReference>
<feature type="domain" description="LysM" evidence="1">
    <location>
        <begin position="8"/>
        <end position="51"/>
    </location>
</feature>
<gene>
    <name evidence="2" type="ORF">PUW55_05685</name>
</gene>
<dbReference type="InterPro" id="IPR036779">
    <property type="entry name" value="LysM_dom_sf"/>
</dbReference>
<dbReference type="CDD" id="cd00118">
    <property type="entry name" value="LysM"/>
    <property type="match status" value="1"/>
</dbReference>
<dbReference type="SMART" id="SM00257">
    <property type="entry name" value="LysM"/>
    <property type="match status" value="2"/>
</dbReference>